<reference evidence="7" key="2">
    <citation type="journal article" date="2021" name="PeerJ">
        <title>Extensive microbial diversity within the chicken gut microbiome revealed by metagenomics and culture.</title>
        <authorList>
            <person name="Gilroy R."/>
            <person name="Ravi A."/>
            <person name="Getino M."/>
            <person name="Pursley I."/>
            <person name="Horton D.L."/>
            <person name="Alikhan N.F."/>
            <person name="Baker D."/>
            <person name="Gharbi K."/>
            <person name="Hall N."/>
            <person name="Watson M."/>
            <person name="Adriaenssens E.M."/>
            <person name="Foster-Nyarko E."/>
            <person name="Jarju S."/>
            <person name="Secka A."/>
            <person name="Antonio M."/>
            <person name="Oren A."/>
            <person name="Chaudhuri R.R."/>
            <person name="La Ragione R."/>
            <person name="Hildebrand F."/>
            <person name="Pallen M.J."/>
        </authorList>
    </citation>
    <scope>NUCLEOTIDE SEQUENCE</scope>
    <source>
        <strain evidence="7">CHK195-26880</strain>
    </source>
</reference>
<dbReference type="AlphaFoldDB" id="A0A9D1GCE9"/>
<keyword evidence="5 6" id="KW-0472">Membrane</keyword>
<dbReference type="Pfam" id="PF01098">
    <property type="entry name" value="FTSW_RODA_SPOVE"/>
    <property type="match status" value="1"/>
</dbReference>
<dbReference type="GO" id="GO:0051301">
    <property type="term" value="P:cell division"/>
    <property type="evidence" value="ECO:0007669"/>
    <property type="project" value="InterPro"/>
</dbReference>
<dbReference type="PANTHER" id="PTHR30474">
    <property type="entry name" value="CELL CYCLE PROTEIN"/>
    <property type="match status" value="1"/>
</dbReference>
<proteinExistence type="predicted"/>
<keyword evidence="4 6" id="KW-1133">Transmembrane helix</keyword>
<dbReference type="PROSITE" id="PS00428">
    <property type="entry name" value="FTSW_RODA_SPOVE"/>
    <property type="match status" value="1"/>
</dbReference>
<accession>A0A9D1GCE9</accession>
<dbReference type="GO" id="GO:0005886">
    <property type="term" value="C:plasma membrane"/>
    <property type="evidence" value="ECO:0007669"/>
    <property type="project" value="TreeGrafter"/>
</dbReference>
<gene>
    <name evidence="7" type="ORF">IAB59_04355</name>
</gene>
<dbReference type="InterPro" id="IPR018365">
    <property type="entry name" value="Cell_cycle_FtsW-rel_CS"/>
</dbReference>
<dbReference type="Proteomes" id="UP000886833">
    <property type="component" value="Unassembled WGS sequence"/>
</dbReference>
<name>A0A9D1GCE9_9FIRM</name>
<keyword evidence="3" id="KW-0133">Cell shape</keyword>
<evidence type="ECO:0000256" key="3">
    <source>
        <dbReference type="ARBA" id="ARBA00022960"/>
    </source>
</evidence>
<feature type="non-terminal residue" evidence="7">
    <location>
        <position position="1"/>
    </location>
</feature>
<evidence type="ECO:0000256" key="5">
    <source>
        <dbReference type="ARBA" id="ARBA00023136"/>
    </source>
</evidence>
<dbReference type="EMBL" id="DVKQ01000058">
    <property type="protein sequence ID" value="HIT37694.1"/>
    <property type="molecule type" value="Genomic_DNA"/>
</dbReference>
<dbReference type="PANTHER" id="PTHR30474:SF1">
    <property type="entry name" value="PEPTIDOGLYCAN GLYCOSYLTRANSFERASE MRDB"/>
    <property type="match status" value="1"/>
</dbReference>
<evidence type="ECO:0000313" key="8">
    <source>
        <dbReference type="Proteomes" id="UP000886833"/>
    </source>
</evidence>
<reference evidence="7" key="1">
    <citation type="submission" date="2020-10" db="EMBL/GenBank/DDBJ databases">
        <authorList>
            <person name="Gilroy R."/>
        </authorList>
    </citation>
    <scope>NUCLEOTIDE SEQUENCE</scope>
    <source>
        <strain evidence="7">CHK195-26880</strain>
    </source>
</reference>
<evidence type="ECO:0000256" key="6">
    <source>
        <dbReference type="SAM" id="Phobius"/>
    </source>
</evidence>
<evidence type="ECO:0000313" key="7">
    <source>
        <dbReference type="EMBL" id="HIT37694.1"/>
    </source>
</evidence>
<organism evidence="7 8">
    <name type="scientific">Candidatus Onthousia faecipullorum</name>
    <dbReference type="NCBI Taxonomy" id="2840887"/>
    <lineage>
        <taxon>Bacteria</taxon>
        <taxon>Bacillati</taxon>
        <taxon>Bacillota</taxon>
        <taxon>Bacilli</taxon>
        <taxon>Candidatus Onthousia</taxon>
    </lineage>
</organism>
<comment type="caution">
    <text evidence="7">The sequence shown here is derived from an EMBL/GenBank/DDBJ whole genome shotgun (WGS) entry which is preliminary data.</text>
</comment>
<dbReference type="GO" id="GO:0015648">
    <property type="term" value="F:lipid-linked peptidoglycan transporter activity"/>
    <property type="evidence" value="ECO:0007669"/>
    <property type="project" value="TreeGrafter"/>
</dbReference>
<dbReference type="InterPro" id="IPR001182">
    <property type="entry name" value="FtsW/RodA"/>
</dbReference>
<protein>
    <submittedName>
        <fullName evidence="7">FtsW/RodA/SpoVE family cell cycle protein</fullName>
    </submittedName>
</protein>
<keyword evidence="2 6" id="KW-0812">Transmembrane</keyword>
<feature type="transmembrane region" description="Helical" evidence="6">
    <location>
        <begin position="43"/>
        <end position="69"/>
    </location>
</feature>
<evidence type="ECO:0000256" key="2">
    <source>
        <dbReference type="ARBA" id="ARBA00022692"/>
    </source>
</evidence>
<dbReference type="GO" id="GO:0008360">
    <property type="term" value="P:regulation of cell shape"/>
    <property type="evidence" value="ECO:0007669"/>
    <property type="project" value="UniProtKB-KW"/>
</dbReference>
<sequence>TRLINMATKKIASRDKFVLAGIIGMLVFQQVQNIGMTLGLLPITGITLPFISYGGSSLLSYLILVGIILNIGNEKMREYNV</sequence>
<evidence type="ECO:0000256" key="1">
    <source>
        <dbReference type="ARBA" id="ARBA00004141"/>
    </source>
</evidence>
<comment type="subcellular location">
    <subcellularLocation>
        <location evidence="1">Membrane</location>
        <topology evidence="1">Multi-pass membrane protein</topology>
    </subcellularLocation>
</comment>
<dbReference type="GO" id="GO:0032153">
    <property type="term" value="C:cell division site"/>
    <property type="evidence" value="ECO:0007669"/>
    <property type="project" value="TreeGrafter"/>
</dbReference>
<evidence type="ECO:0000256" key="4">
    <source>
        <dbReference type="ARBA" id="ARBA00022989"/>
    </source>
</evidence>